<evidence type="ECO:0000256" key="1">
    <source>
        <dbReference type="ARBA" id="ARBA00022630"/>
    </source>
</evidence>
<accession>A0A558R8M7</accession>
<evidence type="ECO:0000256" key="3">
    <source>
        <dbReference type="ARBA" id="ARBA00023002"/>
    </source>
</evidence>
<dbReference type="SUPFAM" id="SSF51905">
    <property type="entry name" value="FAD/NAD(P)-binding domain"/>
    <property type="match status" value="2"/>
</dbReference>
<dbReference type="InterPro" id="IPR051209">
    <property type="entry name" value="FAD-bind_Monooxygenase_sf"/>
</dbReference>
<protein>
    <recommendedName>
        <fullName evidence="4">Trimethylamine monooxygenase</fullName>
    </recommendedName>
</protein>
<reference evidence="5 6" key="1">
    <citation type="submission" date="2019-07" db="EMBL/GenBank/DDBJ databases">
        <title>Sphingomonas solaris sp. nov., isolated from a solar panel from Boston, Massachusetts.</title>
        <authorList>
            <person name="Tanner K."/>
            <person name="Pascual J."/>
            <person name="Mancuso C."/>
            <person name="Pereto J."/>
            <person name="Khalil A."/>
            <person name="Vilanova C."/>
        </authorList>
    </citation>
    <scope>NUCLEOTIDE SEQUENCE [LARGE SCALE GENOMIC DNA]</scope>
    <source>
        <strain evidence="5 6">R4DWN</strain>
    </source>
</reference>
<dbReference type="GO" id="GO:0004499">
    <property type="term" value="F:N,N-dimethylaniline monooxygenase activity"/>
    <property type="evidence" value="ECO:0007669"/>
    <property type="project" value="InterPro"/>
</dbReference>
<keyword evidence="1" id="KW-0285">Flavoprotein</keyword>
<dbReference type="Proteomes" id="UP000318681">
    <property type="component" value="Unassembled WGS sequence"/>
</dbReference>
<evidence type="ECO:0000313" key="5">
    <source>
        <dbReference type="EMBL" id="TVV75750.1"/>
    </source>
</evidence>
<evidence type="ECO:0000313" key="6">
    <source>
        <dbReference type="Proteomes" id="UP000318681"/>
    </source>
</evidence>
<gene>
    <name evidence="5" type="ORF">FOY91_06220</name>
</gene>
<proteinExistence type="predicted"/>
<dbReference type="InterPro" id="IPR020946">
    <property type="entry name" value="Flavin_mOase-like"/>
</dbReference>
<dbReference type="PANTHER" id="PTHR42877:SF4">
    <property type="entry name" value="FAD_NAD(P)-BINDING DOMAIN-CONTAINING PROTEIN-RELATED"/>
    <property type="match status" value="1"/>
</dbReference>
<dbReference type="Gene3D" id="3.50.50.60">
    <property type="entry name" value="FAD/NAD(P)-binding domain"/>
    <property type="match status" value="2"/>
</dbReference>
<dbReference type="Pfam" id="PF00743">
    <property type="entry name" value="FMO-like"/>
    <property type="match status" value="1"/>
</dbReference>
<dbReference type="InterPro" id="IPR036188">
    <property type="entry name" value="FAD/NAD-bd_sf"/>
</dbReference>
<dbReference type="InterPro" id="IPR000960">
    <property type="entry name" value="Flavin_mOase"/>
</dbReference>
<keyword evidence="6" id="KW-1185">Reference proteome</keyword>
<dbReference type="AlphaFoldDB" id="A0A558R8M7"/>
<evidence type="ECO:0000256" key="4">
    <source>
        <dbReference type="ARBA" id="ARBA00035159"/>
    </source>
</evidence>
<dbReference type="PANTHER" id="PTHR42877">
    <property type="entry name" value="L-ORNITHINE N(5)-MONOOXYGENASE-RELATED"/>
    <property type="match status" value="1"/>
</dbReference>
<dbReference type="PRINTS" id="PR00370">
    <property type="entry name" value="FMOXYGENASE"/>
</dbReference>
<dbReference type="RefSeq" id="WP_145149204.1">
    <property type="nucleotide sequence ID" value="NZ_VNIM01000017.1"/>
</dbReference>
<keyword evidence="3" id="KW-0560">Oxidoreductase</keyword>
<sequence>MSELTNASDADIDDAVQHAQPLVLHGLLHQLTGDEDLLGLNPGGGAKFDTGSDTTNTDDEQKIKAKAAEFLKRFRDAGEPALDIGPIDRLRQSLSLTAAYDIPPGDLDIWLEELALDRWARGVEWKAGAAPAARSGFKVAVIGTGISGLNVAVQLKRAGIPFVVFEKNADVGGSWFENRYPGARVDTASRGYTHLFGYDFPFTHGYSPRDVNLAYFRWVVDEFGIREDIQFETEVEAMVWDDTAQVWGLTTRTASGSQTATFNAVISCVGFLSRPKLPEIEGIETFEGVACHTATWPDEFDVAGKRIAVVGSAASGYQTTPVIAKSAAQTFVFQRTPNWCFEDKAYVKELAPQVGWLERNFPFYGNFVRFRIASTYNPALIKSALHIDPDHVDPDSVNLGNKAIRDACVGFIRRKLGARPDLVEKMTPNSPPMASRPIRVDADDSIYDALMRDDVSLVTDGIERITPHGIVAGGKQYDVDAIVFATGFRANDYLWPMDVRGRDGVKIQDVWKVDGPRAYLGAMVPGFPNLFMCYGPNTNNFGGFTVVDLLEMVAQFALRCIAGLIEQGAHSVDVSEDAYWRFARILDAEDSKMVYMDPRATNYYRNEQGRSSVNGPIDIRRMYRWLHDPAGNDAGPRDDGLSPRFGEDLIVA</sequence>
<evidence type="ECO:0000256" key="2">
    <source>
        <dbReference type="ARBA" id="ARBA00022827"/>
    </source>
</evidence>
<dbReference type="GO" id="GO:0050660">
    <property type="term" value="F:flavin adenine dinucleotide binding"/>
    <property type="evidence" value="ECO:0007669"/>
    <property type="project" value="InterPro"/>
</dbReference>
<dbReference type="GO" id="GO:0050661">
    <property type="term" value="F:NADP binding"/>
    <property type="evidence" value="ECO:0007669"/>
    <property type="project" value="InterPro"/>
</dbReference>
<comment type="caution">
    <text evidence="5">The sequence shown here is derived from an EMBL/GenBank/DDBJ whole genome shotgun (WGS) entry which is preliminary data.</text>
</comment>
<name>A0A558R8M7_9SPHN</name>
<dbReference type="OrthoDB" id="312624at2"/>
<keyword evidence="2" id="KW-0274">FAD</keyword>
<organism evidence="5 6">
    <name type="scientific">Alterirhizorhabdus solaris</name>
    <dbReference type="NCBI Taxonomy" id="2529389"/>
    <lineage>
        <taxon>Bacteria</taxon>
        <taxon>Pseudomonadati</taxon>
        <taxon>Pseudomonadota</taxon>
        <taxon>Alphaproteobacteria</taxon>
        <taxon>Sphingomonadales</taxon>
        <taxon>Rhizorhabdaceae</taxon>
        <taxon>Alterirhizorhabdus</taxon>
    </lineage>
</organism>
<dbReference type="EMBL" id="VNIM01000017">
    <property type="protein sequence ID" value="TVV75750.1"/>
    <property type="molecule type" value="Genomic_DNA"/>
</dbReference>